<organism evidence="1">
    <name type="scientific">Salinimicrobium catena</name>
    <dbReference type="NCBI Taxonomy" id="390640"/>
    <lineage>
        <taxon>Bacteria</taxon>
        <taxon>Pseudomonadati</taxon>
        <taxon>Bacteroidota</taxon>
        <taxon>Flavobacteriia</taxon>
        <taxon>Flavobacteriales</taxon>
        <taxon>Flavobacteriaceae</taxon>
        <taxon>Salinimicrobium</taxon>
    </lineage>
</organism>
<name>A0A7C2RRH7_9FLAO</name>
<proteinExistence type="predicted"/>
<dbReference type="Gene3D" id="1.25.40.10">
    <property type="entry name" value="Tetratricopeptide repeat domain"/>
    <property type="match status" value="1"/>
</dbReference>
<gene>
    <name evidence="1" type="ORF">ENO10_08555</name>
</gene>
<protein>
    <submittedName>
        <fullName evidence="1">Uncharacterized protein</fullName>
    </submittedName>
</protein>
<dbReference type="Pfam" id="PF13181">
    <property type="entry name" value="TPR_8"/>
    <property type="match status" value="1"/>
</dbReference>
<dbReference type="InterPro" id="IPR019734">
    <property type="entry name" value="TPR_rpt"/>
</dbReference>
<accession>A0A7C2RRH7</accession>
<dbReference type="Proteomes" id="UP000885753">
    <property type="component" value="Unassembled WGS sequence"/>
</dbReference>
<dbReference type="AlphaFoldDB" id="A0A7C2RRH7"/>
<reference evidence="1" key="1">
    <citation type="journal article" date="2020" name="mSystems">
        <title>Genome- and Community-Level Interaction Insights into Carbon Utilization and Element Cycling Functions of Hydrothermarchaeota in Hydrothermal Sediment.</title>
        <authorList>
            <person name="Zhou Z."/>
            <person name="Liu Y."/>
            <person name="Xu W."/>
            <person name="Pan J."/>
            <person name="Luo Z.H."/>
            <person name="Li M."/>
        </authorList>
    </citation>
    <scope>NUCLEOTIDE SEQUENCE [LARGE SCALE GENOMIC DNA]</scope>
    <source>
        <strain evidence="1">SpSt-1235</strain>
    </source>
</reference>
<dbReference type="SUPFAM" id="SSF48452">
    <property type="entry name" value="TPR-like"/>
    <property type="match status" value="1"/>
</dbReference>
<comment type="caution">
    <text evidence="1">The sequence shown here is derived from an EMBL/GenBank/DDBJ whole genome shotgun (WGS) entry which is preliminary data.</text>
</comment>
<evidence type="ECO:0000313" key="1">
    <source>
        <dbReference type="EMBL" id="HER41255.1"/>
    </source>
</evidence>
<dbReference type="EMBL" id="DSEE01000613">
    <property type="protein sequence ID" value="HER41255.1"/>
    <property type="molecule type" value="Genomic_DNA"/>
</dbReference>
<sequence length="76" mass="8999">MRLEQYDSARKVFDTAIELSPELLNPYDSKGDYFMAVKVYENTYESYKKAVKIDPLFEQARNNRRVKIIMDSLEVN</sequence>
<dbReference type="InterPro" id="IPR011990">
    <property type="entry name" value="TPR-like_helical_dom_sf"/>
</dbReference>